<dbReference type="EMBL" id="JBHSFN010000017">
    <property type="protein sequence ID" value="MFC4589561.1"/>
    <property type="molecule type" value="Genomic_DNA"/>
</dbReference>
<keyword evidence="1" id="KW-0175">Coiled coil</keyword>
<evidence type="ECO:0000313" key="4">
    <source>
        <dbReference type="EMBL" id="MFC4589561.1"/>
    </source>
</evidence>
<name>A0ABV9EM14_9ACTN</name>
<gene>
    <name evidence="4" type="ORF">ACFO8L_25975</name>
</gene>
<feature type="compositionally biased region" description="Gly residues" evidence="2">
    <location>
        <begin position="148"/>
        <end position="158"/>
    </location>
</feature>
<dbReference type="Proteomes" id="UP001595891">
    <property type="component" value="Unassembled WGS sequence"/>
</dbReference>
<keyword evidence="3" id="KW-1133">Transmembrane helix</keyword>
<evidence type="ECO:0000256" key="2">
    <source>
        <dbReference type="SAM" id="MobiDB-lite"/>
    </source>
</evidence>
<evidence type="ECO:0000256" key="3">
    <source>
        <dbReference type="SAM" id="Phobius"/>
    </source>
</evidence>
<comment type="caution">
    <text evidence="4">The sequence shown here is derived from an EMBL/GenBank/DDBJ whole genome shotgun (WGS) entry which is preliminary data.</text>
</comment>
<protein>
    <submittedName>
        <fullName evidence="4">Uncharacterized protein</fullName>
    </submittedName>
</protein>
<keyword evidence="3" id="KW-0472">Membrane</keyword>
<feature type="region of interest" description="Disordered" evidence="2">
    <location>
        <begin position="147"/>
        <end position="169"/>
    </location>
</feature>
<evidence type="ECO:0000313" key="5">
    <source>
        <dbReference type="Proteomes" id="UP001595891"/>
    </source>
</evidence>
<keyword evidence="3" id="KW-0812">Transmembrane</keyword>
<dbReference type="RefSeq" id="WP_262844342.1">
    <property type="nucleotide sequence ID" value="NZ_JANZYP010000028.1"/>
</dbReference>
<feature type="transmembrane region" description="Helical" evidence="3">
    <location>
        <begin position="214"/>
        <end position="237"/>
    </location>
</feature>
<evidence type="ECO:0000256" key="1">
    <source>
        <dbReference type="SAM" id="Coils"/>
    </source>
</evidence>
<keyword evidence="5" id="KW-1185">Reference proteome</keyword>
<organism evidence="4 5">
    <name type="scientific">Sphaerisporangium corydalis</name>
    <dbReference type="NCBI Taxonomy" id="1441875"/>
    <lineage>
        <taxon>Bacteria</taxon>
        <taxon>Bacillati</taxon>
        <taxon>Actinomycetota</taxon>
        <taxon>Actinomycetes</taxon>
        <taxon>Streptosporangiales</taxon>
        <taxon>Streptosporangiaceae</taxon>
        <taxon>Sphaerisporangium</taxon>
    </lineage>
</organism>
<accession>A0ABV9EM14</accession>
<reference evidence="5" key="1">
    <citation type="journal article" date="2019" name="Int. J. Syst. Evol. Microbiol.">
        <title>The Global Catalogue of Microorganisms (GCM) 10K type strain sequencing project: providing services to taxonomists for standard genome sequencing and annotation.</title>
        <authorList>
            <consortium name="The Broad Institute Genomics Platform"/>
            <consortium name="The Broad Institute Genome Sequencing Center for Infectious Disease"/>
            <person name="Wu L."/>
            <person name="Ma J."/>
        </authorList>
    </citation>
    <scope>NUCLEOTIDE SEQUENCE [LARGE SCALE GENOMIC DNA]</scope>
    <source>
        <strain evidence="5">CCUG 49560</strain>
    </source>
</reference>
<feature type="coiled-coil region" evidence="1">
    <location>
        <begin position="98"/>
        <end position="139"/>
    </location>
</feature>
<feature type="transmembrane region" description="Helical" evidence="3">
    <location>
        <begin position="183"/>
        <end position="208"/>
    </location>
</feature>
<feature type="transmembrane region" description="Helical" evidence="3">
    <location>
        <begin position="300"/>
        <end position="323"/>
    </location>
</feature>
<proteinExistence type="predicted"/>
<sequence>MGQNQRRAWWWRVKPYLNAGDRTSVAELEMEGDPYGGPVPSGPPPERDLKRLRAEARENGYRDGRSGMYDQWSLSTGSRPPYLMTLEAKREEVVAEEKVRSLRDLQRLEERIAVTKQDLNRCTEQVTSTKGEIEALTRQEKALQRLLGGEGPEGGTGAEGTAAQPGRRWAEPTRSLKRRLLAFVLRGVVLVLFAAVEIPIQYATFLFFGESPVMTLAFVAGTAGSMLVAPHLAGGWVRRMSVEGWRSPLLPGTVLVVAGWFTGVCLLAYLRTAVLFASIIDSETLLQVKSTIDTLQLGRVPVVVLFSALLTLSGVVTFTYGFLGENPYATKLADIQRERKKLEKVLAVLEGRRHRDEYLVSLAATRSARHAERWEAWITARGKHYDVCVAVYLQAVADAMKNPAFTESAGLWLREQAKGPVSAH</sequence>
<feature type="transmembrane region" description="Helical" evidence="3">
    <location>
        <begin position="249"/>
        <end position="280"/>
    </location>
</feature>